<evidence type="ECO:0000313" key="2">
    <source>
        <dbReference type="EMBL" id="GAA0385761.1"/>
    </source>
</evidence>
<comment type="caution">
    <text evidence="2">The sequence shown here is derived from an EMBL/GenBank/DDBJ whole genome shotgun (WGS) entry which is preliminary data.</text>
</comment>
<gene>
    <name evidence="2" type="ORF">GCM10010357_03200</name>
</gene>
<protein>
    <recommendedName>
        <fullName evidence="1">Aminoglycoside phosphotransferase domain-containing protein</fullName>
    </recommendedName>
</protein>
<proteinExistence type="predicted"/>
<sequence length="357" mass="38995">MIDELATSPAVQGLLGRLGLGELLPRTGESPAGRNHNTAGVTTTGNAVFVKQLDRNQPDAARRFRRLRAYEEAAAGGDGLLDSPRCLGWDDDELLVVFEWLEGARPGSDLATAEEFDDELAHRAGRMVGAVHSLPPEKCGEPEANPPLLPPLDFFEALPLAYHTQASGASLEAWGMLQRDTELAVGLRRLRTEEATAAVAPAHCDLRLDQFLLHGDRLLLCDWEEFRTADPARDVGGFVGEWLHRAVLDIPAQDTELNSPSPQLSHQDIVRRGTAELDRLRTRNVAFWQGYRETSAAVDPDLAVRATAFAGWHLIDRMFAAAEQRPRLTAVDRAAAGIGRSAVLHPEKFTTVLGLEA</sequence>
<dbReference type="SUPFAM" id="SSF56112">
    <property type="entry name" value="Protein kinase-like (PK-like)"/>
    <property type="match status" value="1"/>
</dbReference>
<accession>A0ABN0Y764</accession>
<evidence type="ECO:0000259" key="1">
    <source>
        <dbReference type="Pfam" id="PF01636"/>
    </source>
</evidence>
<dbReference type="Pfam" id="PF01636">
    <property type="entry name" value="APH"/>
    <property type="match status" value="1"/>
</dbReference>
<dbReference type="NCBIfam" id="NF038156">
    <property type="entry name" value="lant_syn_V_LxmK"/>
    <property type="match status" value="1"/>
</dbReference>
<dbReference type="Proteomes" id="UP001500879">
    <property type="component" value="Unassembled WGS sequence"/>
</dbReference>
<dbReference type="EMBL" id="BAAABX010000004">
    <property type="protein sequence ID" value="GAA0385761.1"/>
    <property type="molecule type" value="Genomic_DNA"/>
</dbReference>
<dbReference type="RefSeq" id="WP_344018871.1">
    <property type="nucleotide sequence ID" value="NZ_BAAABX010000004.1"/>
</dbReference>
<evidence type="ECO:0000313" key="3">
    <source>
        <dbReference type="Proteomes" id="UP001500879"/>
    </source>
</evidence>
<dbReference type="Gene3D" id="3.90.1200.10">
    <property type="match status" value="1"/>
</dbReference>
<reference evidence="2 3" key="1">
    <citation type="journal article" date="2019" name="Int. J. Syst. Evol. Microbiol.">
        <title>The Global Catalogue of Microorganisms (GCM) 10K type strain sequencing project: providing services to taxonomists for standard genome sequencing and annotation.</title>
        <authorList>
            <consortium name="The Broad Institute Genomics Platform"/>
            <consortium name="The Broad Institute Genome Sequencing Center for Infectious Disease"/>
            <person name="Wu L."/>
            <person name="Ma J."/>
        </authorList>
    </citation>
    <scope>NUCLEOTIDE SEQUENCE [LARGE SCALE GENOMIC DNA]</scope>
    <source>
        <strain evidence="2 3">JCM 4788</strain>
    </source>
</reference>
<feature type="domain" description="Aminoglycoside phosphotransferase" evidence="1">
    <location>
        <begin position="40"/>
        <end position="239"/>
    </location>
</feature>
<dbReference type="InterPro" id="IPR011009">
    <property type="entry name" value="Kinase-like_dom_sf"/>
</dbReference>
<dbReference type="InterPro" id="IPR002575">
    <property type="entry name" value="Aminoglycoside_PTrfase"/>
</dbReference>
<organism evidence="2 3">
    <name type="scientific">Streptomyces luteireticuli</name>
    <dbReference type="NCBI Taxonomy" id="173858"/>
    <lineage>
        <taxon>Bacteria</taxon>
        <taxon>Bacillati</taxon>
        <taxon>Actinomycetota</taxon>
        <taxon>Actinomycetes</taxon>
        <taxon>Kitasatosporales</taxon>
        <taxon>Streptomycetaceae</taxon>
        <taxon>Streptomyces</taxon>
    </lineage>
</organism>
<name>A0ABN0Y764_9ACTN</name>
<keyword evidence="3" id="KW-1185">Reference proteome</keyword>